<evidence type="ECO:0008006" key="4">
    <source>
        <dbReference type="Google" id="ProtNLM"/>
    </source>
</evidence>
<dbReference type="AlphaFoldDB" id="A0AB33HU66"/>
<evidence type="ECO:0000313" key="2">
    <source>
        <dbReference type="EMBL" id="BAZ97997.1"/>
    </source>
</evidence>
<dbReference type="EMBL" id="AP017649">
    <property type="protein sequence ID" value="BAZ97997.1"/>
    <property type="molecule type" value="Genomic_DNA"/>
</dbReference>
<accession>A0AB33HU66</accession>
<sequence length="139" mass="15269">MKRILYLLEIILGIALFLLAAYVFTSEQTKTISGNCIGFGSVLIVFGIGNLVYSFVLSKEKESALLKQKMIEVNDERNVAIKEKSGAKVNQIMTYLLSAFVIGLSLFGADKAIIICAASLILIKGLLYVLMVNRYAKVL</sequence>
<feature type="transmembrane region" description="Helical" evidence="1">
    <location>
        <begin position="5"/>
        <end position="25"/>
    </location>
</feature>
<reference evidence="2 3" key="1">
    <citation type="journal article" date="2017" name="Sci. Rep.">
        <title>Isolation and genomic characterization of a Dehalococcoides strain suggests genomic rearrangement during culture.</title>
        <authorList>
            <person name="Yohda M."/>
            <person name="Ikegami K."/>
            <person name="Aita Y."/>
            <person name="Kitajima M."/>
            <person name="Takechi A."/>
            <person name="Iwamoto M."/>
            <person name="Fukuda T."/>
            <person name="Tamura N."/>
            <person name="Shibasaki J."/>
            <person name="Koike S."/>
            <person name="Komatsu D."/>
            <person name="Miyagi S."/>
            <person name="Nishimura M."/>
            <person name="Uchino Y."/>
            <person name="Shiroma A."/>
            <person name="Shimoji M."/>
            <person name="Tamotsu H."/>
            <person name="Ashimine N."/>
            <person name="Shinzato M."/>
            <person name="Ohki S."/>
            <person name="Nakano K."/>
            <person name="Teruya K."/>
            <person name="Satou K."/>
            <person name="Hirano T."/>
            <person name="Yagi O."/>
        </authorList>
    </citation>
    <scope>NUCLEOTIDE SEQUENCE [LARGE SCALE GENOMIC DNA]</scope>
    <source>
        <strain evidence="2 3">UCH-ATV1</strain>
    </source>
</reference>
<feature type="transmembrane region" description="Helical" evidence="1">
    <location>
        <begin position="112"/>
        <end position="131"/>
    </location>
</feature>
<keyword evidence="1" id="KW-1133">Transmembrane helix</keyword>
<keyword evidence="1" id="KW-0472">Membrane</keyword>
<feature type="transmembrane region" description="Helical" evidence="1">
    <location>
        <begin position="89"/>
        <end position="106"/>
    </location>
</feature>
<feature type="transmembrane region" description="Helical" evidence="1">
    <location>
        <begin position="37"/>
        <end position="57"/>
    </location>
</feature>
<organism evidence="2 3">
    <name type="scientific">Dehalococcoides mccartyi</name>
    <dbReference type="NCBI Taxonomy" id="61435"/>
    <lineage>
        <taxon>Bacteria</taxon>
        <taxon>Bacillati</taxon>
        <taxon>Chloroflexota</taxon>
        <taxon>Dehalococcoidia</taxon>
        <taxon>Dehalococcoidales</taxon>
        <taxon>Dehalococcoidaceae</taxon>
        <taxon>Dehalococcoides</taxon>
    </lineage>
</organism>
<evidence type="ECO:0000313" key="3">
    <source>
        <dbReference type="Proteomes" id="UP000218257"/>
    </source>
</evidence>
<evidence type="ECO:0000256" key="1">
    <source>
        <dbReference type="SAM" id="Phobius"/>
    </source>
</evidence>
<dbReference type="RefSeq" id="WP_041343277.1">
    <property type="nucleotide sequence ID" value="NZ_AP017649.1"/>
</dbReference>
<dbReference type="Proteomes" id="UP000218257">
    <property type="component" value="Chromosome"/>
</dbReference>
<gene>
    <name evidence="2" type="ORF">DEHALATV1_1369</name>
</gene>
<keyword evidence="1" id="KW-0812">Transmembrane</keyword>
<proteinExistence type="predicted"/>
<protein>
    <recommendedName>
        <fullName evidence="4">DUF2178 domain-containing protein</fullName>
    </recommendedName>
</protein>
<name>A0AB33HU66_9CHLR</name>